<evidence type="ECO:0000256" key="2">
    <source>
        <dbReference type="ARBA" id="ARBA00004838"/>
    </source>
</evidence>
<evidence type="ECO:0000256" key="11">
    <source>
        <dbReference type="ARBA" id="ARBA00022840"/>
    </source>
</evidence>
<dbReference type="FunFam" id="3.40.50.1260:FF:000006">
    <property type="entry name" value="Phosphoglycerate kinase"/>
    <property type="match status" value="1"/>
</dbReference>
<keyword evidence="8 13" id="KW-0808">Transferase</keyword>
<dbReference type="GO" id="GO:0005829">
    <property type="term" value="C:cytosol"/>
    <property type="evidence" value="ECO:0007669"/>
    <property type="project" value="TreeGrafter"/>
</dbReference>
<dbReference type="EC" id="2.7.2.3" evidence="5 13"/>
<feature type="binding site" evidence="13 15">
    <location>
        <position position="202"/>
    </location>
    <ligand>
        <name>ATP</name>
        <dbReference type="ChEBI" id="CHEBI:30616"/>
    </ligand>
</feature>
<dbReference type="PRINTS" id="PR00477">
    <property type="entry name" value="PHGLYCKINASE"/>
</dbReference>
<evidence type="ECO:0000256" key="5">
    <source>
        <dbReference type="ARBA" id="ARBA00013061"/>
    </source>
</evidence>
<dbReference type="Proteomes" id="UP000177932">
    <property type="component" value="Unassembled WGS sequence"/>
</dbReference>
<feature type="binding site" evidence="14">
    <location>
        <position position="152"/>
    </location>
    <ligand>
        <name>(2R)-3-phosphoglycerate</name>
        <dbReference type="ChEBI" id="CHEBI:58272"/>
    </ligand>
</feature>
<evidence type="ECO:0000256" key="12">
    <source>
        <dbReference type="ARBA" id="ARBA00023152"/>
    </source>
</evidence>
<protein>
    <recommendedName>
        <fullName evidence="6 13">Phosphoglycerate kinase</fullName>
        <ecNumber evidence="5 13">2.7.2.3</ecNumber>
    </recommendedName>
</protein>
<evidence type="ECO:0000256" key="15">
    <source>
        <dbReference type="PIRSR" id="PIRSR000724-2"/>
    </source>
</evidence>
<dbReference type="Pfam" id="PF00162">
    <property type="entry name" value="PGK"/>
    <property type="match status" value="1"/>
</dbReference>
<dbReference type="HAMAP" id="MF_00145">
    <property type="entry name" value="Phosphoglyc_kinase"/>
    <property type="match status" value="1"/>
</dbReference>
<feature type="binding site" evidence="13">
    <location>
        <position position="34"/>
    </location>
    <ligand>
        <name>substrate</name>
    </ligand>
</feature>
<keyword evidence="9 13" id="KW-0547">Nucleotide-binding</keyword>
<dbReference type="AlphaFoldDB" id="A0A1G2H5D8"/>
<evidence type="ECO:0000256" key="7">
    <source>
        <dbReference type="ARBA" id="ARBA00022490"/>
    </source>
</evidence>
<dbReference type="InterPro" id="IPR001576">
    <property type="entry name" value="Phosphoglycerate_kinase"/>
</dbReference>
<gene>
    <name evidence="13" type="primary">pgk</name>
    <name evidence="17" type="ORF">A2827_00260</name>
</gene>
<keyword evidence="7 13" id="KW-0963">Cytoplasm</keyword>
<comment type="catalytic activity">
    <reaction evidence="1 13 16">
        <text>(2R)-3-phosphoglycerate + ATP = (2R)-3-phospho-glyceroyl phosphate + ADP</text>
        <dbReference type="Rhea" id="RHEA:14801"/>
        <dbReference type="ChEBI" id="CHEBI:30616"/>
        <dbReference type="ChEBI" id="CHEBI:57604"/>
        <dbReference type="ChEBI" id="CHEBI:58272"/>
        <dbReference type="ChEBI" id="CHEBI:456216"/>
        <dbReference type="EC" id="2.7.2.3"/>
    </reaction>
</comment>
<dbReference type="PIRSF" id="PIRSF000724">
    <property type="entry name" value="Pgk"/>
    <property type="match status" value="1"/>
</dbReference>
<feature type="binding site" evidence="13">
    <location>
        <position position="152"/>
    </location>
    <ligand>
        <name>substrate</name>
    </ligand>
</feature>
<comment type="pathway">
    <text evidence="2 13">Carbohydrate degradation; glycolysis; pyruvate from D-glyceraldehyde 3-phosphate: step 2/5.</text>
</comment>
<dbReference type="PANTHER" id="PTHR11406:SF23">
    <property type="entry name" value="PHOSPHOGLYCERATE KINASE 1, CHLOROPLASTIC-RELATED"/>
    <property type="match status" value="1"/>
</dbReference>
<dbReference type="GO" id="GO:0005524">
    <property type="term" value="F:ATP binding"/>
    <property type="evidence" value="ECO:0007669"/>
    <property type="project" value="UniProtKB-KW"/>
</dbReference>
<keyword evidence="11 13" id="KW-0067">ATP-binding</keyword>
<dbReference type="GO" id="GO:0006094">
    <property type="term" value="P:gluconeogenesis"/>
    <property type="evidence" value="ECO:0007669"/>
    <property type="project" value="TreeGrafter"/>
</dbReference>
<dbReference type="STRING" id="1802158.A2827_00260"/>
<feature type="binding site" evidence="13 15">
    <location>
        <position position="320"/>
    </location>
    <ligand>
        <name>ATP</name>
        <dbReference type="ChEBI" id="CHEBI:30616"/>
    </ligand>
</feature>
<evidence type="ECO:0000256" key="9">
    <source>
        <dbReference type="ARBA" id="ARBA00022741"/>
    </source>
</evidence>
<evidence type="ECO:0000256" key="10">
    <source>
        <dbReference type="ARBA" id="ARBA00022777"/>
    </source>
</evidence>
<dbReference type="GO" id="GO:0006096">
    <property type="term" value="P:glycolytic process"/>
    <property type="evidence" value="ECO:0007669"/>
    <property type="project" value="UniProtKB-UniRule"/>
</dbReference>
<dbReference type="GO" id="GO:0004618">
    <property type="term" value="F:phosphoglycerate kinase activity"/>
    <property type="evidence" value="ECO:0007669"/>
    <property type="project" value="UniProtKB-UniRule"/>
</dbReference>
<dbReference type="PANTHER" id="PTHR11406">
    <property type="entry name" value="PHOSPHOGLYCERATE KINASE"/>
    <property type="match status" value="1"/>
</dbReference>
<comment type="subunit">
    <text evidence="4 13">Monomer.</text>
</comment>
<sequence>MKILKNADIKNKSVLLRVDFNVTLRHENVVEDYRMRAALPTVKYLLEGGAEKIILISHLGRPDGKYNSKFSLKPVSDHLAKMAKEEVEFLPGDIRKECGDIKKKIQKSDKRVLFLDNLRFYDEEEKNDKEFSKILSGFGEVFVEDAFGVCHRNHASVVGVSKILPSYAGLLLQKEIEILSRLLNNPDHPLTFIIGGAKISTKLPIIERFLQIADNICIGGALANTILKAEGTSVGKSLVEESMVEVIKRLKLTDRRLHLPVDVVCAKDKDAEDTVHVSAVGKSRKDESIFDIGPDTVSLFSEIIRKSKVVVWNGPLGYVENKVFARGTDKVARSMANATSKGIFTIIGGGDTYLILEELNLMDKISFVSTGGGAMLDFLAKGTLPGIEALS</sequence>
<dbReference type="FunFam" id="3.40.50.1260:FF:000031">
    <property type="entry name" value="Phosphoglycerate kinase 1"/>
    <property type="match status" value="1"/>
</dbReference>
<evidence type="ECO:0000256" key="4">
    <source>
        <dbReference type="ARBA" id="ARBA00011245"/>
    </source>
</evidence>
<organism evidence="17 18">
    <name type="scientific">Candidatus Spechtbacteria bacterium RIFCSPHIGHO2_01_FULL_43_30</name>
    <dbReference type="NCBI Taxonomy" id="1802158"/>
    <lineage>
        <taxon>Bacteria</taxon>
        <taxon>Candidatus Spechtiibacteriota</taxon>
    </lineage>
</organism>
<dbReference type="Gene3D" id="3.40.50.1260">
    <property type="entry name" value="Phosphoglycerate kinase, N-terminal domain"/>
    <property type="match status" value="2"/>
</dbReference>
<dbReference type="EMBL" id="MHOD01000024">
    <property type="protein sequence ID" value="OGZ57712.1"/>
    <property type="molecule type" value="Genomic_DNA"/>
</dbReference>
<evidence type="ECO:0000256" key="16">
    <source>
        <dbReference type="RuleBase" id="RU000532"/>
    </source>
</evidence>
<evidence type="ECO:0000313" key="17">
    <source>
        <dbReference type="EMBL" id="OGZ57712.1"/>
    </source>
</evidence>
<reference evidence="17 18" key="1">
    <citation type="journal article" date="2016" name="Nat. Commun.">
        <title>Thousands of microbial genomes shed light on interconnected biogeochemical processes in an aquifer system.</title>
        <authorList>
            <person name="Anantharaman K."/>
            <person name="Brown C.T."/>
            <person name="Hug L.A."/>
            <person name="Sharon I."/>
            <person name="Castelle C.J."/>
            <person name="Probst A.J."/>
            <person name="Thomas B.C."/>
            <person name="Singh A."/>
            <person name="Wilkins M.J."/>
            <person name="Karaoz U."/>
            <person name="Brodie E.L."/>
            <person name="Williams K.H."/>
            <person name="Hubbard S.S."/>
            <person name="Banfield J.F."/>
        </authorList>
    </citation>
    <scope>NUCLEOTIDE SEQUENCE [LARGE SCALE GENOMIC DNA]</scope>
</reference>
<feature type="binding site" evidence="13">
    <location>
        <position position="119"/>
    </location>
    <ligand>
        <name>substrate</name>
    </ligand>
</feature>
<feature type="binding site" evidence="13 15">
    <location>
        <begin position="349"/>
        <end position="352"/>
    </location>
    <ligand>
        <name>ATP</name>
        <dbReference type="ChEBI" id="CHEBI:30616"/>
    </ligand>
</feature>
<accession>A0A1G2H5D8</accession>
<evidence type="ECO:0000256" key="13">
    <source>
        <dbReference type="HAMAP-Rule" id="MF_00145"/>
    </source>
</evidence>
<evidence type="ECO:0000256" key="1">
    <source>
        <dbReference type="ARBA" id="ARBA00000642"/>
    </source>
</evidence>
<comment type="subcellular location">
    <subcellularLocation>
        <location evidence="13">Cytoplasm</location>
    </subcellularLocation>
</comment>
<name>A0A1G2H5D8_9BACT</name>
<dbReference type="GO" id="GO:0043531">
    <property type="term" value="F:ADP binding"/>
    <property type="evidence" value="ECO:0007669"/>
    <property type="project" value="TreeGrafter"/>
</dbReference>
<evidence type="ECO:0000313" key="18">
    <source>
        <dbReference type="Proteomes" id="UP000177932"/>
    </source>
</evidence>
<dbReference type="SUPFAM" id="SSF53748">
    <property type="entry name" value="Phosphoglycerate kinase"/>
    <property type="match status" value="1"/>
</dbReference>
<evidence type="ECO:0000256" key="8">
    <source>
        <dbReference type="ARBA" id="ARBA00022679"/>
    </source>
</evidence>
<proteinExistence type="inferred from homology"/>
<dbReference type="InterPro" id="IPR015824">
    <property type="entry name" value="Phosphoglycerate_kinase_N"/>
</dbReference>
<evidence type="ECO:0000256" key="3">
    <source>
        <dbReference type="ARBA" id="ARBA00008982"/>
    </source>
</evidence>
<feature type="binding site" evidence="14">
    <location>
        <position position="119"/>
    </location>
    <ligand>
        <name>(2R)-3-phosphoglycerate</name>
        <dbReference type="ChEBI" id="CHEBI:58272"/>
    </ligand>
</feature>
<evidence type="ECO:0000256" key="6">
    <source>
        <dbReference type="ARBA" id="ARBA00016471"/>
    </source>
</evidence>
<feature type="binding site" evidence="14">
    <location>
        <position position="34"/>
    </location>
    <ligand>
        <name>(2R)-3-phosphoglycerate</name>
        <dbReference type="ChEBI" id="CHEBI:58272"/>
    </ligand>
</feature>
<feature type="binding site" evidence="13 14">
    <location>
        <begin position="19"/>
        <end position="21"/>
    </location>
    <ligand>
        <name>substrate</name>
    </ligand>
</feature>
<keyword evidence="12 13" id="KW-0324">Glycolysis</keyword>
<feature type="binding site" evidence="13 14">
    <location>
        <begin position="58"/>
        <end position="61"/>
    </location>
    <ligand>
        <name>substrate</name>
    </ligand>
</feature>
<evidence type="ECO:0000256" key="14">
    <source>
        <dbReference type="PIRSR" id="PIRSR000724-1"/>
    </source>
</evidence>
<comment type="caution">
    <text evidence="13">Lacks conserved residue(s) required for the propagation of feature annotation.</text>
</comment>
<dbReference type="UniPathway" id="UPA00109">
    <property type="reaction ID" value="UER00185"/>
</dbReference>
<comment type="similarity">
    <text evidence="3 13 16">Belongs to the phosphoglycerate kinase family.</text>
</comment>
<keyword evidence="10 13" id="KW-0418">Kinase</keyword>
<dbReference type="InterPro" id="IPR036043">
    <property type="entry name" value="Phosphoglycerate_kinase_sf"/>
</dbReference>
<comment type="caution">
    <text evidence="17">The sequence shown here is derived from an EMBL/GenBank/DDBJ whole genome shotgun (WGS) entry which is preliminary data.</text>
</comment>